<feature type="transmembrane region" description="Helical" evidence="1">
    <location>
        <begin position="12"/>
        <end position="30"/>
    </location>
</feature>
<keyword evidence="3" id="KW-1185">Reference proteome</keyword>
<keyword evidence="1" id="KW-0472">Membrane</keyword>
<dbReference type="RefSeq" id="WP_143061106.1">
    <property type="nucleotide sequence ID" value="NZ_FNOK01000027.1"/>
</dbReference>
<evidence type="ECO:0000313" key="2">
    <source>
        <dbReference type="EMBL" id="SDY47914.1"/>
    </source>
</evidence>
<dbReference type="OrthoDB" id="3535606at2"/>
<proteinExistence type="predicted"/>
<sequence>MNERSWERVGAASGLVTAVLLLVSLLLNPLSPPSDEPVRTFFYVTANRPTVLLAALLSTVAAVVFLWFVGHLRHLLQRAEGGAEAFSPVVFGAGVSLATMAMLSALPATTLVSLSRNVETASQAMVFVLAELHRLSLGGIGLLVALFAGAAGAAVLRGELLAPWLGWFGFGVGLIGLIAGVTSFYMPSAFVSVAGLVTGLVFALWIGVASVLMVYRPEVDRAPAAGPAFAH</sequence>
<gene>
    <name evidence="2" type="ORF">SAMN05216215_102788</name>
</gene>
<organism evidence="2 3">
    <name type="scientific">Saccharopolyspora shandongensis</name>
    <dbReference type="NCBI Taxonomy" id="418495"/>
    <lineage>
        <taxon>Bacteria</taxon>
        <taxon>Bacillati</taxon>
        <taxon>Actinomycetota</taxon>
        <taxon>Actinomycetes</taxon>
        <taxon>Pseudonocardiales</taxon>
        <taxon>Pseudonocardiaceae</taxon>
        <taxon>Saccharopolyspora</taxon>
    </lineage>
</organism>
<accession>A0A1H3K8T3</accession>
<feature type="transmembrane region" description="Helical" evidence="1">
    <location>
        <begin position="135"/>
        <end position="157"/>
    </location>
</feature>
<feature type="transmembrane region" description="Helical" evidence="1">
    <location>
        <begin position="89"/>
        <end position="115"/>
    </location>
</feature>
<reference evidence="3" key="1">
    <citation type="submission" date="2016-10" db="EMBL/GenBank/DDBJ databases">
        <authorList>
            <person name="Varghese N."/>
            <person name="Submissions S."/>
        </authorList>
    </citation>
    <scope>NUCLEOTIDE SEQUENCE [LARGE SCALE GENOMIC DNA]</scope>
    <source>
        <strain evidence="3">CGMCC 4.3530</strain>
    </source>
</reference>
<dbReference type="EMBL" id="FNOK01000027">
    <property type="protein sequence ID" value="SDY47914.1"/>
    <property type="molecule type" value="Genomic_DNA"/>
</dbReference>
<name>A0A1H3K8T3_9PSEU</name>
<dbReference type="Proteomes" id="UP000199529">
    <property type="component" value="Unassembled WGS sequence"/>
</dbReference>
<feature type="transmembrane region" description="Helical" evidence="1">
    <location>
        <begin position="191"/>
        <end position="215"/>
    </location>
</feature>
<dbReference type="AlphaFoldDB" id="A0A1H3K8T3"/>
<evidence type="ECO:0008006" key="4">
    <source>
        <dbReference type="Google" id="ProtNLM"/>
    </source>
</evidence>
<evidence type="ECO:0000256" key="1">
    <source>
        <dbReference type="SAM" id="Phobius"/>
    </source>
</evidence>
<feature type="transmembrane region" description="Helical" evidence="1">
    <location>
        <begin position="164"/>
        <end position="185"/>
    </location>
</feature>
<keyword evidence="1" id="KW-1133">Transmembrane helix</keyword>
<protein>
    <recommendedName>
        <fullName evidence="4">DUF4386 family protein</fullName>
    </recommendedName>
</protein>
<evidence type="ECO:0000313" key="3">
    <source>
        <dbReference type="Proteomes" id="UP000199529"/>
    </source>
</evidence>
<keyword evidence="1" id="KW-0812">Transmembrane</keyword>
<feature type="transmembrane region" description="Helical" evidence="1">
    <location>
        <begin position="50"/>
        <end position="69"/>
    </location>
</feature>